<reference evidence="1 2" key="1">
    <citation type="submission" date="2016-08" db="EMBL/GenBank/DDBJ databases">
        <title>Hymenobacter coccineus sp. nov., Hymenobacter lapidarius sp. nov. and Hymenobacter glacialis sp. nov., isolated from Antarctic soil.</title>
        <authorList>
            <person name="Sedlacek I."/>
            <person name="Kralova S."/>
            <person name="Kyrova K."/>
            <person name="Maslanova I."/>
            <person name="Stankova E."/>
            <person name="Vrbovska V."/>
            <person name="Nemec M."/>
            <person name="Bartak M."/>
            <person name="Svec P."/>
            <person name="Busse H.-J."/>
            <person name="Pantucek R."/>
        </authorList>
    </citation>
    <scope>NUCLEOTIDE SEQUENCE [LARGE SCALE GENOMIC DNA]</scope>
    <source>
        <strain evidence="1 2">CCM 8648</strain>
    </source>
</reference>
<accession>A0A1G1SWQ8</accession>
<dbReference type="Proteomes" id="UP000177791">
    <property type="component" value="Unassembled WGS sequence"/>
</dbReference>
<comment type="caution">
    <text evidence="1">The sequence shown here is derived from an EMBL/GenBank/DDBJ whole genome shotgun (WGS) entry which is preliminary data.</text>
</comment>
<dbReference type="AlphaFoldDB" id="A0A1G1SWQ8"/>
<dbReference type="EMBL" id="MDZC01000090">
    <property type="protein sequence ID" value="OGX83065.1"/>
    <property type="molecule type" value="Genomic_DNA"/>
</dbReference>
<proteinExistence type="predicted"/>
<name>A0A1G1SWQ8_9BACT</name>
<organism evidence="1 2">
    <name type="scientific">Hymenobacter glacialis</name>
    <dbReference type="NCBI Taxonomy" id="1908236"/>
    <lineage>
        <taxon>Bacteria</taxon>
        <taxon>Pseudomonadati</taxon>
        <taxon>Bacteroidota</taxon>
        <taxon>Cytophagia</taxon>
        <taxon>Cytophagales</taxon>
        <taxon>Hymenobacteraceae</taxon>
        <taxon>Hymenobacter</taxon>
    </lineage>
</organism>
<gene>
    <name evidence="1" type="ORF">BEN48_04755</name>
</gene>
<evidence type="ECO:0000313" key="2">
    <source>
        <dbReference type="Proteomes" id="UP000177791"/>
    </source>
</evidence>
<keyword evidence="2" id="KW-1185">Reference proteome</keyword>
<sequence length="77" mass="9034">MAYPLDIFVKFKRQGIKNAAFKVTTNVINRKLKEERLAAASTTLQTRRRKQWRFFLRSVMPSILKALLYISLSSRCI</sequence>
<protein>
    <submittedName>
        <fullName evidence="1">Uncharacterized protein</fullName>
    </submittedName>
</protein>
<evidence type="ECO:0000313" key="1">
    <source>
        <dbReference type="EMBL" id="OGX83065.1"/>
    </source>
</evidence>